<dbReference type="InterPro" id="IPR058792">
    <property type="entry name" value="Beta-barrel_RND_2"/>
</dbReference>
<keyword evidence="6" id="KW-1185">Reference proteome</keyword>
<dbReference type="PANTHER" id="PTHR30469">
    <property type="entry name" value="MULTIDRUG RESISTANCE PROTEIN MDTA"/>
    <property type="match status" value="1"/>
</dbReference>
<dbReference type="InterPro" id="IPR006143">
    <property type="entry name" value="RND_pump_MFP"/>
</dbReference>
<evidence type="ECO:0000313" key="5">
    <source>
        <dbReference type="EMBL" id="QEW05809.1"/>
    </source>
</evidence>
<evidence type="ECO:0000313" key="6">
    <source>
        <dbReference type="Proteomes" id="UP000325606"/>
    </source>
</evidence>
<dbReference type="Gene3D" id="2.40.50.100">
    <property type="match status" value="1"/>
</dbReference>
<dbReference type="Proteomes" id="UP000325606">
    <property type="component" value="Chromosome"/>
</dbReference>
<dbReference type="Pfam" id="PF25917">
    <property type="entry name" value="BSH_RND"/>
    <property type="match status" value="1"/>
</dbReference>
<dbReference type="RefSeq" id="WP_151053852.1">
    <property type="nucleotide sequence ID" value="NZ_CP044222.1"/>
</dbReference>
<evidence type="ECO:0000256" key="2">
    <source>
        <dbReference type="SAM" id="Coils"/>
    </source>
</evidence>
<protein>
    <submittedName>
        <fullName evidence="5">Efflux RND transporter periplasmic adaptor subunit</fullName>
    </submittedName>
</protein>
<dbReference type="GO" id="GO:0015562">
    <property type="term" value="F:efflux transmembrane transporter activity"/>
    <property type="evidence" value="ECO:0007669"/>
    <property type="project" value="TreeGrafter"/>
</dbReference>
<sequence>MAFSSSLIKLRSSHFSLALALLLAALLAIWLLSGSVYSLATDEPEFIPSPQETERPVVEVQQLQASTYHPSFQVQGQLEPYRQSTLTSRINSQVEAWHVRQGQAVNAGDLIISLDQEDRQAQLQRAEADLRVAEANLRATERLTNQNLSSETALLNQQAIVASARAERDRVSMELQHTKIRAPFDGFIESLPIEVGNSVQPGDALASLADTRTLKLTAHIPQQKVSELSEGLVTEARLLDGDQLTGEISFVAHVADSATRSYRIEAQIDNPQLHRVAGASATISILLPSQTAHRFSPALLALDNKGQTGVYLINNEEIMVFMPVQILSLDTSGVWVSGLPPQIDLITQGAGFVSEGEQVKAVPVESD</sequence>
<name>A0A5J6LB05_9GAMM</name>
<feature type="domain" description="Multidrug resistance protein MdtA-like barrel-sandwich hybrid" evidence="3">
    <location>
        <begin position="82"/>
        <end position="207"/>
    </location>
</feature>
<feature type="coiled-coil region" evidence="2">
    <location>
        <begin position="116"/>
        <end position="143"/>
    </location>
</feature>
<accession>A0A5J6LB05</accession>
<dbReference type="EMBL" id="CP044222">
    <property type="protein sequence ID" value="QEW05809.1"/>
    <property type="molecule type" value="Genomic_DNA"/>
</dbReference>
<feature type="domain" description="CusB-like beta-barrel" evidence="4">
    <location>
        <begin position="216"/>
        <end position="285"/>
    </location>
</feature>
<evidence type="ECO:0000259" key="3">
    <source>
        <dbReference type="Pfam" id="PF25917"/>
    </source>
</evidence>
<proteinExistence type="inferred from homology"/>
<dbReference type="Gene3D" id="1.10.287.470">
    <property type="entry name" value="Helix hairpin bin"/>
    <property type="match status" value="1"/>
</dbReference>
<keyword evidence="2" id="KW-0175">Coiled coil</keyword>
<comment type="similarity">
    <text evidence="1">Belongs to the membrane fusion protein (MFP) (TC 8.A.1) family.</text>
</comment>
<dbReference type="PANTHER" id="PTHR30469:SF29">
    <property type="entry name" value="BLR2860 PROTEIN"/>
    <property type="match status" value="1"/>
</dbReference>
<evidence type="ECO:0000259" key="4">
    <source>
        <dbReference type="Pfam" id="PF25954"/>
    </source>
</evidence>
<dbReference type="KEGG" id="nik:F5I99_04525"/>
<dbReference type="Gene3D" id="2.40.30.170">
    <property type="match status" value="1"/>
</dbReference>
<evidence type="ECO:0000256" key="1">
    <source>
        <dbReference type="ARBA" id="ARBA00009477"/>
    </source>
</evidence>
<reference evidence="5 6" key="1">
    <citation type="submission" date="2019-09" db="EMBL/GenBank/DDBJ databases">
        <title>Nitrincola iocasae sp. nov., a bacterium isolated from the sediment collected at a cold seep field in South China Sea.</title>
        <authorList>
            <person name="Zhang H."/>
            <person name="Wang H."/>
            <person name="Li C."/>
        </authorList>
    </citation>
    <scope>NUCLEOTIDE SEQUENCE [LARGE SCALE GENOMIC DNA]</scope>
    <source>
        <strain evidence="5 6">KXZD1103</strain>
    </source>
</reference>
<dbReference type="GO" id="GO:1990281">
    <property type="term" value="C:efflux pump complex"/>
    <property type="evidence" value="ECO:0007669"/>
    <property type="project" value="TreeGrafter"/>
</dbReference>
<organism evidence="5 6">
    <name type="scientific">Nitrincola iocasae</name>
    <dbReference type="NCBI Taxonomy" id="2614693"/>
    <lineage>
        <taxon>Bacteria</taxon>
        <taxon>Pseudomonadati</taxon>
        <taxon>Pseudomonadota</taxon>
        <taxon>Gammaproteobacteria</taxon>
        <taxon>Oceanospirillales</taxon>
        <taxon>Oceanospirillaceae</taxon>
        <taxon>Nitrincola</taxon>
    </lineage>
</organism>
<dbReference type="AlphaFoldDB" id="A0A5J6LB05"/>
<dbReference type="NCBIfam" id="TIGR01730">
    <property type="entry name" value="RND_mfp"/>
    <property type="match status" value="1"/>
</dbReference>
<gene>
    <name evidence="5" type="ORF">F5I99_04525</name>
</gene>
<dbReference type="Pfam" id="PF25954">
    <property type="entry name" value="Beta-barrel_RND_2"/>
    <property type="match status" value="1"/>
</dbReference>
<dbReference type="SUPFAM" id="SSF111369">
    <property type="entry name" value="HlyD-like secretion proteins"/>
    <property type="match status" value="1"/>
</dbReference>
<dbReference type="InterPro" id="IPR058625">
    <property type="entry name" value="MdtA-like_BSH"/>
</dbReference>